<dbReference type="AlphaFoldDB" id="A0A392QIF4"/>
<dbReference type="PANTHER" id="PTHR42648">
    <property type="entry name" value="TRANSPOSASE, PUTATIVE-RELATED"/>
    <property type="match status" value="1"/>
</dbReference>
<feature type="non-terminal residue" evidence="3">
    <location>
        <position position="165"/>
    </location>
</feature>
<evidence type="ECO:0000313" key="4">
    <source>
        <dbReference type="Proteomes" id="UP000265520"/>
    </source>
</evidence>
<organism evidence="3 4">
    <name type="scientific">Trifolium medium</name>
    <dbReference type="NCBI Taxonomy" id="97028"/>
    <lineage>
        <taxon>Eukaryota</taxon>
        <taxon>Viridiplantae</taxon>
        <taxon>Streptophyta</taxon>
        <taxon>Embryophyta</taxon>
        <taxon>Tracheophyta</taxon>
        <taxon>Spermatophyta</taxon>
        <taxon>Magnoliopsida</taxon>
        <taxon>eudicotyledons</taxon>
        <taxon>Gunneridae</taxon>
        <taxon>Pentapetalae</taxon>
        <taxon>rosids</taxon>
        <taxon>fabids</taxon>
        <taxon>Fabales</taxon>
        <taxon>Fabaceae</taxon>
        <taxon>Papilionoideae</taxon>
        <taxon>50 kb inversion clade</taxon>
        <taxon>NPAAA clade</taxon>
        <taxon>Hologalegina</taxon>
        <taxon>IRL clade</taxon>
        <taxon>Trifolieae</taxon>
        <taxon>Trifolium</taxon>
    </lineage>
</organism>
<evidence type="ECO:0000256" key="1">
    <source>
        <dbReference type="SAM" id="MobiDB-lite"/>
    </source>
</evidence>
<feature type="region of interest" description="Disordered" evidence="1">
    <location>
        <begin position="134"/>
        <end position="165"/>
    </location>
</feature>
<evidence type="ECO:0000259" key="2">
    <source>
        <dbReference type="Pfam" id="PF25597"/>
    </source>
</evidence>
<reference evidence="3 4" key="1">
    <citation type="journal article" date="2018" name="Front. Plant Sci.">
        <title>Red Clover (Trifolium pratense) and Zigzag Clover (T. medium) - A Picture of Genomic Similarities and Differences.</title>
        <authorList>
            <person name="Dluhosova J."/>
            <person name="Istvanek J."/>
            <person name="Nedelnik J."/>
            <person name="Repkova J."/>
        </authorList>
    </citation>
    <scope>NUCLEOTIDE SEQUENCE [LARGE SCALE GENOMIC DNA]</scope>
    <source>
        <strain evidence="4">cv. 10/8</strain>
        <tissue evidence="3">Leaf</tissue>
    </source>
</reference>
<keyword evidence="4" id="KW-1185">Reference proteome</keyword>
<dbReference type="EMBL" id="LXQA010136418">
    <property type="protein sequence ID" value="MCI23500.1"/>
    <property type="molecule type" value="Genomic_DNA"/>
</dbReference>
<sequence length="165" mass="18698">MNTACYIHNRVTIRKGTACTLYELWKGKKASVSYFHVFGSKCYILQDRDQRRKMDPKSEEGIFLGYSTNSRAYRVYNNRTNVIMESINVVVDDAPTDWTNVMPHDAPSIPQASVEVEGEELEEVHTDDEVVEVRQPTTTKGPSTRIQKNHPPDAIIGQLDHGVTT</sequence>
<proteinExistence type="predicted"/>
<feature type="compositionally biased region" description="Polar residues" evidence="1">
    <location>
        <begin position="135"/>
        <end position="146"/>
    </location>
</feature>
<dbReference type="InterPro" id="IPR057670">
    <property type="entry name" value="SH3_retrovirus"/>
</dbReference>
<dbReference type="Pfam" id="PF25597">
    <property type="entry name" value="SH3_retrovirus"/>
    <property type="match status" value="1"/>
</dbReference>
<protein>
    <submittedName>
        <fullName evidence="3">Gag-pol polyprotein</fullName>
    </submittedName>
</protein>
<comment type="caution">
    <text evidence="3">The sequence shown here is derived from an EMBL/GenBank/DDBJ whole genome shotgun (WGS) entry which is preliminary data.</text>
</comment>
<dbReference type="InterPro" id="IPR039537">
    <property type="entry name" value="Retrotran_Ty1/copia-like"/>
</dbReference>
<dbReference type="Proteomes" id="UP000265520">
    <property type="component" value="Unassembled WGS sequence"/>
</dbReference>
<name>A0A392QIF4_9FABA</name>
<evidence type="ECO:0000313" key="3">
    <source>
        <dbReference type="EMBL" id="MCI23500.1"/>
    </source>
</evidence>
<feature type="domain" description="Retroviral polymerase SH3-like" evidence="2">
    <location>
        <begin position="40"/>
        <end position="99"/>
    </location>
</feature>
<dbReference type="PANTHER" id="PTHR42648:SF21">
    <property type="entry name" value="CYSTEINE-RICH RLK (RECEPTOR-LIKE PROTEIN KINASE) 8"/>
    <property type="match status" value="1"/>
</dbReference>
<accession>A0A392QIF4</accession>